<gene>
    <name evidence="1" type="ORF">JR050_11125</name>
</gene>
<sequence>MGIRNNHQYCCTCEEIFIGFEVDDEVFVEVVAGPGGSRTIRGTIVEFGDNSVVIDEKSNRITRV</sequence>
<evidence type="ECO:0000313" key="1">
    <source>
        <dbReference type="EMBL" id="MBM6618210.1"/>
    </source>
</evidence>
<organism evidence="1 2">
    <name type="scientific">Bacillus suaedaesalsae</name>
    <dbReference type="NCBI Taxonomy" id="2810349"/>
    <lineage>
        <taxon>Bacteria</taxon>
        <taxon>Bacillati</taxon>
        <taxon>Bacillota</taxon>
        <taxon>Bacilli</taxon>
        <taxon>Bacillales</taxon>
        <taxon>Bacillaceae</taxon>
        <taxon>Bacillus</taxon>
    </lineage>
</organism>
<evidence type="ECO:0008006" key="3">
    <source>
        <dbReference type="Google" id="ProtNLM"/>
    </source>
</evidence>
<keyword evidence="2" id="KW-1185">Reference proteome</keyword>
<dbReference type="Proteomes" id="UP001518925">
    <property type="component" value="Unassembled WGS sequence"/>
</dbReference>
<reference evidence="1 2" key="1">
    <citation type="submission" date="2021-02" db="EMBL/GenBank/DDBJ databases">
        <title>Bacillus sp. RD4P76, an endophyte from a halophyte.</title>
        <authorList>
            <person name="Sun J.-Q."/>
        </authorList>
    </citation>
    <scope>NUCLEOTIDE SEQUENCE [LARGE SCALE GENOMIC DNA]</scope>
    <source>
        <strain evidence="1 2">RD4P76</strain>
    </source>
</reference>
<name>A0ABS2DJM1_9BACI</name>
<comment type="caution">
    <text evidence="1">The sequence shown here is derived from an EMBL/GenBank/DDBJ whole genome shotgun (WGS) entry which is preliminary data.</text>
</comment>
<dbReference type="EMBL" id="JAFELM010000030">
    <property type="protein sequence ID" value="MBM6618210.1"/>
    <property type="molecule type" value="Genomic_DNA"/>
</dbReference>
<dbReference type="RefSeq" id="WP_204203565.1">
    <property type="nucleotide sequence ID" value="NZ_JAFELM010000030.1"/>
</dbReference>
<protein>
    <recommendedName>
        <fullName evidence="3">DUF2187 domain-containing protein</fullName>
    </recommendedName>
</protein>
<proteinExistence type="predicted"/>
<evidence type="ECO:0000313" key="2">
    <source>
        <dbReference type="Proteomes" id="UP001518925"/>
    </source>
</evidence>
<accession>A0ABS2DJM1</accession>